<keyword evidence="2" id="KW-1185">Reference proteome</keyword>
<accession>A0ACD0WN30</accession>
<name>A0ACD0WN30_CLALS</name>
<reference evidence="2" key="1">
    <citation type="journal article" date="2019" name="MBio">
        <title>Comparative genomics for the elucidation of multidrug resistance (MDR) in Candida lusitaniae.</title>
        <authorList>
            <person name="Kannan A."/>
            <person name="Asner S.A."/>
            <person name="Trachsel E."/>
            <person name="Kelly S."/>
            <person name="Parker J."/>
            <person name="Sanglard D."/>
        </authorList>
    </citation>
    <scope>NUCLEOTIDE SEQUENCE [LARGE SCALE GENOMIC DNA]</scope>
    <source>
        <strain evidence="2">P1</strain>
    </source>
</reference>
<protein>
    <submittedName>
        <fullName evidence="1">Uncharacterized protein</fullName>
    </submittedName>
</protein>
<gene>
    <name evidence="1" type="ORF">EJF14_50199</name>
</gene>
<evidence type="ECO:0000313" key="2">
    <source>
        <dbReference type="Proteomes" id="UP000326582"/>
    </source>
</evidence>
<evidence type="ECO:0000313" key="1">
    <source>
        <dbReference type="EMBL" id="QFZ28979.1"/>
    </source>
</evidence>
<proteinExistence type="predicted"/>
<dbReference type="EMBL" id="CP038488">
    <property type="protein sequence ID" value="QFZ28979.1"/>
    <property type="molecule type" value="Genomic_DNA"/>
</dbReference>
<organism evidence="1 2">
    <name type="scientific">Clavispora lusitaniae</name>
    <name type="common">Candida lusitaniae</name>
    <dbReference type="NCBI Taxonomy" id="36911"/>
    <lineage>
        <taxon>Eukaryota</taxon>
        <taxon>Fungi</taxon>
        <taxon>Dikarya</taxon>
        <taxon>Ascomycota</taxon>
        <taxon>Saccharomycotina</taxon>
        <taxon>Pichiomycetes</taxon>
        <taxon>Metschnikowiaceae</taxon>
        <taxon>Clavispora</taxon>
    </lineage>
</organism>
<dbReference type="Proteomes" id="UP000326582">
    <property type="component" value="Chromosome 5"/>
</dbReference>
<sequence>MLCPPPPAYFLGATDRLTSNNPRFACCIMSLLSVVHDFRALYSTRVHQKDKRWVDGRLRYYEFNKKIEVLSEEGSLVMSDFYPQNAKPPLESGVFEDGNTYVLPGGKMVVEFSEYLGCTERDVSKVFSNKRAKEFGSPDTFIPIRHIAAPPKVLIKQEDSNSALTLNPVRRVGLARPKKQIKQRDLSSYIQPIKLTTEQKLAKYYRPYSKNPRIPPGSNKLTKRLHAALGIPSFET</sequence>